<reference evidence="2" key="1">
    <citation type="journal article" date="2023" name="Mol. Phylogenet. Evol.">
        <title>Genome-scale phylogeny and comparative genomics of the fungal order Sordariales.</title>
        <authorList>
            <person name="Hensen N."/>
            <person name="Bonometti L."/>
            <person name="Westerberg I."/>
            <person name="Brannstrom I.O."/>
            <person name="Guillou S."/>
            <person name="Cros-Aarteil S."/>
            <person name="Calhoun S."/>
            <person name="Haridas S."/>
            <person name="Kuo A."/>
            <person name="Mondo S."/>
            <person name="Pangilinan J."/>
            <person name="Riley R."/>
            <person name="LaButti K."/>
            <person name="Andreopoulos B."/>
            <person name="Lipzen A."/>
            <person name="Chen C."/>
            <person name="Yan M."/>
            <person name="Daum C."/>
            <person name="Ng V."/>
            <person name="Clum A."/>
            <person name="Steindorff A."/>
            <person name="Ohm R.A."/>
            <person name="Martin F."/>
            <person name="Silar P."/>
            <person name="Natvig D.O."/>
            <person name="Lalanne C."/>
            <person name="Gautier V."/>
            <person name="Ament-Velasquez S.L."/>
            <person name="Kruys A."/>
            <person name="Hutchinson M.I."/>
            <person name="Powell A.J."/>
            <person name="Barry K."/>
            <person name="Miller A.N."/>
            <person name="Grigoriev I.V."/>
            <person name="Debuchy R."/>
            <person name="Gladieux P."/>
            <person name="Hiltunen Thoren M."/>
            <person name="Johannesson H."/>
        </authorList>
    </citation>
    <scope>NUCLEOTIDE SEQUENCE</scope>
    <source>
        <strain evidence="2">CBS 314.62</strain>
    </source>
</reference>
<dbReference type="AlphaFoldDB" id="A0AAE0X8C6"/>
<reference evidence="2" key="2">
    <citation type="submission" date="2023-06" db="EMBL/GenBank/DDBJ databases">
        <authorList>
            <consortium name="Lawrence Berkeley National Laboratory"/>
            <person name="Haridas S."/>
            <person name="Hensen N."/>
            <person name="Bonometti L."/>
            <person name="Westerberg I."/>
            <person name="Brannstrom I.O."/>
            <person name="Guillou S."/>
            <person name="Cros-Aarteil S."/>
            <person name="Calhoun S."/>
            <person name="Kuo A."/>
            <person name="Mondo S."/>
            <person name="Pangilinan J."/>
            <person name="Riley R."/>
            <person name="Labutti K."/>
            <person name="Andreopoulos B."/>
            <person name="Lipzen A."/>
            <person name="Chen C."/>
            <person name="Yanf M."/>
            <person name="Daum C."/>
            <person name="Ng V."/>
            <person name="Clum A."/>
            <person name="Steindorff A."/>
            <person name="Ohm R."/>
            <person name="Martin F."/>
            <person name="Silar P."/>
            <person name="Natvig D."/>
            <person name="Lalanne C."/>
            <person name="Gautier V."/>
            <person name="Ament-Velasquez S.L."/>
            <person name="Kruys A."/>
            <person name="Hutchinson M.I."/>
            <person name="Powell A.J."/>
            <person name="Barry K."/>
            <person name="Miller A.N."/>
            <person name="Grigoriev I.V."/>
            <person name="Debuchy R."/>
            <person name="Gladieux P."/>
            <person name="Thoren M.H."/>
            <person name="Johannesson H."/>
        </authorList>
    </citation>
    <scope>NUCLEOTIDE SEQUENCE</scope>
    <source>
        <strain evidence="2">CBS 314.62</strain>
    </source>
</reference>
<organism evidence="2 3">
    <name type="scientific">Podospora appendiculata</name>
    <dbReference type="NCBI Taxonomy" id="314037"/>
    <lineage>
        <taxon>Eukaryota</taxon>
        <taxon>Fungi</taxon>
        <taxon>Dikarya</taxon>
        <taxon>Ascomycota</taxon>
        <taxon>Pezizomycotina</taxon>
        <taxon>Sordariomycetes</taxon>
        <taxon>Sordariomycetidae</taxon>
        <taxon>Sordariales</taxon>
        <taxon>Podosporaceae</taxon>
        <taxon>Podospora</taxon>
    </lineage>
</organism>
<evidence type="ECO:0000313" key="2">
    <source>
        <dbReference type="EMBL" id="KAK3687867.1"/>
    </source>
</evidence>
<comment type="caution">
    <text evidence="2">The sequence shown here is derived from an EMBL/GenBank/DDBJ whole genome shotgun (WGS) entry which is preliminary data.</text>
</comment>
<accession>A0AAE0X8C6</accession>
<feature type="region of interest" description="Disordered" evidence="1">
    <location>
        <begin position="227"/>
        <end position="262"/>
    </location>
</feature>
<protein>
    <submittedName>
        <fullName evidence="2">Uncharacterized protein</fullName>
    </submittedName>
</protein>
<proteinExistence type="predicted"/>
<evidence type="ECO:0000313" key="3">
    <source>
        <dbReference type="Proteomes" id="UP001270362"/>
    </source>
</evidence>
<name>A0AAE0X8C6_9PEZI</name>
<dbReference type="EMBL" id="JAULSO010000002">
    <property type="protein sequence ID" value="KAK3687867.1"/>
    <property type="molecule type" value="Genomic_DNA"/>
</dbReference>
<evidence type="ECO:0000256" key="1">
    <source>
        <dbReference type="SAM" id="MobiDB-lite"/>
    </source>
</evidence>
<feature type="compositionally biased region" description="Polar residues" evidence="1">
    <location>
        <begin position="534"/>
        <end position="562"/>
    </location>
</feature>
<dbReference type="Proteomes" id="UP001270362">
    <property type="component" value="Unassembled WGS sequence"/>
</dbReference>
<feature type="compositionally biased region" description="Polar residues" evidence="1">
    <location>
        <begin position="236"/>
        <end position="249"/>
    </location>
</feature>
<feature type="region of interest" description="Disordered" evidence="1">
    <location>
        <begin position="299"/>
        <end position="324"/>
    </location>
</feature>
<gene>
    <name evidence="2" type="ORF">B0T22DRAFT_510849</name>
</gene>
<feature type="compositionally biased region" description="Basic and acidic residues" evidence="1">
    <location>
        <begin position="573"/>
        <end position="586"/>
    </location>
</feature>
<sequence length="586" mass="64389">MEGTESPIPAVEAPKPTESCSKVDETYAFSTPISPNNVSKRIYPNAEVKTEDFSKSDYDVRFRYVSGELHKAVTSHPGLQARIKPISYYLRMVGKSPETARPSIVVVCFEADFKDIKALLDERGSRLHCGKLKSRSLRLFRGRHGGKESPHVPSLELVYYQTSYGAIIRNAAVAPLKALLRNDQTWCGGVIHFDTRAATLGLTIYVDGFFGVMTVDHLFLNTPDGANHSSDDHWRSNTLPPGLLTSSEPPISVERNRDSTTSTCRMDSLEDYAKAAHDAMQAEPYEAHWPDPSDTWCFSDDEYDSHSETSLSNREELEGQSADSFQDVADSMPSEIVLNIYKPEEEWERIPPSHPLDLSEPYLDWALTKPANSGRSGALPSMFVSSEGSSEGLETLVALDTFAKPPASGHVKVYMISGPRGNLRGCLFADSVMIGSAPNQGLCEAWPLRLDSDPGTILKGECGSVIVDQVTNQVYGHIVGSGPFGNAYMVTLEHVLAQVETCFDAVHVAICAPTHSGATYPAVQEPRPIPRQQDPANSTSPTGDNMLDQQQEMLASKPQLTDGSRDDFDEEPFSDRLARFDFGDTE</sequence>
<feature type="region of interest" description="Disordered" evidence="1">
    <location>
        <begin position="519"/>
        <end position="586"/>
    </location>
</feature>
<keyword evidence="3" id="KW-1185">Reference proteome</keyword>